<dbReference type="EMBL" id="MAEL01000003">
    <property type="protein sequence ID" value="KAF1306095.1"/>
    <property type="molecule type" value="Genomic_DNA"/>
</dbReference>
<keyword evidence="7 8" id="KW-0472">Membrane</keyword>
<evidence type="ECO:0000256" key="4">
    <source>
        <dbReference type="ARBA" id="ARBA00022519"/>
    </source>
</evidence>
<dbReference type="Gene3D" id="1.10.3720.10">
    <property type="entry name" value="MetI-like"/>
    <property type="match status" value="1"/>
</dbReference>
<keyword evidence="4" id="KW-0997">Cell inner membrane</keyword>
<evidence type="ECO:0000256" key="1">
    <source>
        <dbReference type="ARBA" id="ARBA00004429"/>
    </source>
</evidence>
<gene>
    <name evidence="10" type="ORF">BAU17_03115</name>
</gene>
<comment type="caution">
    <text evidence="10">The sequence shown here is derived from an EMBL/GenBank/DDBJ whole genome shotgun (WGS) entry which is preliminary data.</text>
</comment>
<protein>
    <submittedName>
        <fullName evidence="10">ABC transporter permease</fullName>
    </submittedName>
</protein>
<feature type="transmembrane region" description="Helical" evidence="8">
    <location>
        <begin position="64"/>
        <end position="89"/>
    </location>
</feature>
<reference evidence="10 11" key="1">
    <citation type="submission" date="2016-06" db="EMBL/GenBank/DDBJ databases">
        <title>Four novel species of enterococci isolated from chicken manure.</title>
        <authorList>
            <person name="Van Tyne D."/>
        </authorList>
    </citation>
    <scope>NUCLEOTIDE SEQUENCE [LARGE SCALE GENOMIC DNA]</scope>
    <source>
        <strain evidence="10 11">CU12B</strain>
    </source>
</reference>
<evidence type="ECO:0000313" key="11">
    <source>
        <dbReference type="Proteomes" id="UP000782705"/>
    </source>
</evidence>
<evidence type="ECO:0000256" key="5">
    <source>
        <dbReference type="ARBA" id="ARBA00022692"/>
    </source>
</evidence>
<dbReference type="RefSeq" id="WP_161900871.1">
    <property type="nucleotide sequence ID" value="NZ_MAEL01000003.1"/>
</dbReference>
<keyword evidence="6 8" id="KW-1133">Transmembrane helix</keyword>
<feature type="transmembrane region" description="Helical" evidence="8">
    <location>
        <begin position="126"/>
        <end position="146"/>
    </location>
</feature>
<keyword evidence="5 8" id="KW-0812">Transmembrane</keyword>
<keyword evidence="11" id="KW-1185">Reference proteome</keyword>
<feature type="transmembrane region" description="Helical" evidence="8">
    <location>
        <begin position="227"/>
        <end position="249"/>
    </location>
</feature>
<evidence type="ECO:0000256" key="7">
    <source>
        <dbReference type="ARBA" id="ARBA00023136"/>
    </source>
</evidence>
<evidence type="ECO:0000313" key="10">
    <source>
        <dbReference type="EMBL" id="KAF1306095.1"/>
    </source>
</evidence>
<evidence type="ECO:0000256" key="3">
    <source>
        <dbReference type="ARBA" id="ARBA00022475"/>
    </source>
</evidence>
<evidence type="ECO:0000259" key="9">
    <source>
        <dbReference type="PROSITE" id="PS50928"/>
    </source>
</evidence>
<dbReference type="InterPro" id="IPR035906">
    <property type="entry name" value="MetI-like_sf"/>
</dbReference>
<proteinExistence type="inferred from homology"/>
<feature type="transmembrane region" description="Helical" evidence="8">
    <location>
        <begin position="183"/>
        <end position="207"/>
    </location>
</feature>
<comment type="subcellular location">
    <subcellularLocation>
        <location evidence="1">Cell inner membrane</location>
        <topology evidence="1">Multi-pass membrane protein</topology>
    </subcellularLocation>
    <subcellularLocation>
        <location evidence="8">Cell membrane</location>
        <topology evidence="8">Multi-pass membrane protein</topology>
    </subcellularLocation>
</comment>
<dbReference type="InterPro" id="IPR000515">
    <property type="entry name" value="MetI-like"/>
</dbReference>
<dbReference type="PANTHER" id="PTHR43357:SF4">
    <property type="entry name" value="INNER MEMBRANE ABC TRANSPORTER PERMEASE PROTEIN YDCV"/>
    <property type="match status" value="1"/>
</dbReference>
<sequence>MKKFLVTVILGLFALYYLSPLVATFFYASSTSWGKSLVPDDFTLQWFGQLLGDSAFLLAVGRSFLLAGIMTGIIFIILVPTMIWIHLYYPKWDQALQKIVLLPYAIPGVILVTALLRTYSKSSVPMFLVLLGALFISMLPIVYLGISNQMRLVNMKELVEAAETLGASMGYIIRKVLIPNIKVGTTLVSLMVFSSVFGEYMLTNLLIGGRFETLRIYMLRRMNENGHIASAVMILYFLFLFLVAVGIFYMNKKQVRPVTAKVKETEPVEETADDKLLNYS</sequence>
<feature type="transmembrane region" description="Helical" evidence="8">
    <location>
        <begin position="101"/>
        <end position="120"/>
    </location>
</feature>
<dbReference type="PROSITE" id="PS50928">
    <property type="entry name" value="ABC_TM1"/>
    <property type="match status" value="1"/>
</dbReference>
<keyword evidence="2 8" id="KW-0813">Transport</keyword>
<dbReference type="SUPFAM" id="SSF161098">
    <property type="entry name" value="MetI-like"/>
    <property type="match status" value="1"/>
</dbReference>
<comment type="similarity">
    <text evidence="8">Belongs to the binding-protein-dependent transport system permease family.</text>
</comment>
<dbReference type="Proteomes" id="UP000782705">
    <property type="component" value="Unassembled WGS sequence"/>
</dbReference>
<evidence type="ECO:0000256" key="2">
    <source>
        <dbReference type="ARBA" id="ARBA00022448"/>
    </source>
</evidence>
<accession>A0ABQ6Z3M7</accession>
<feature type="domain" description="ABC transmembrane type-1" evidence="9">
    <location>
        <begin position="60"/>
        <end position="246"/>
    </location>
</feature>
<name>A0ABQ6Z3M7_9ENTE</name>
<dbReference type="CDD" id="cd06261">
    <property type="entry name" value="TM_PBP2"/>
    <property type="match status" value="1"/>
</dbReference>
<dbReference type="Pfam" id="PF00528">
    <property type="entry name" value="BPD_transp_1"/>
    <property type="match status" value="1"/>
</dbReference>
<evidence type="ECO:0000256" key="6">
    <source>
        <dbReference type="ARBA" id="ARBA00022989"/>
    </source>
</evidence>
<keyword evidence="3" id="KW-1003">Cell membrane</keyword>
<dbReference type="PANTHER" id="PTHR43357">
    <property type="entry name" value="INNER MEMBRANE ABC TRANSPORTER PERMEASE PROTEIN YDCV"/>
    <property type="match status" value="1"/>
</dbReference>
<organism evidence="10 11">
    <name type="scientific">Candidatus Enterococcus willemsii</name>
    <dbReference type="NCBI Taxonomy" id="1857215"/>
    <lineage>
        <taxon>Bacteria</taxon>
        <taxon>Bacillati</taxon>
        <taxon>Bacillota</taxon>
        <taxon>Bacilli</taxon>
        <taxon>Lactobacillales</taxon>
        <taxon>Enterococcaceae</taxon>
        <taxon>Enterococcus</taxon>
    </lineage>
</organism>
<evidence type="ECO:0000256" key="8">
    <source>
        <dbReference type="RuleBase" id="RU363032"/>
    </source>
</evidence>